<evidence type="ECO:0000313" key="9">
    <source>
        <dbReference type="EMBL" id="TFD77488.1"/>
    </source>
</evidence>
<comment type="caution">
    <text evidence="9">The sequence shown here is derived from an EMBL/GenBank/DDBJ whole genome shotgun (WGS) entry which is preliminary data.</text>
</comment>
<dbReference type="Pfam" id="PF01925">
    <property type="entry name" value="TauE"/>
    <property type="match status" value="1"/>
</dbReference>
<dbReference type="InterPro" id="IPR002781">
    <property type="entry name" value="TM_pro_TauE-like"/>
</dbReference>
<evidence type="ECO:0000256" key="2">
    <source>
        <dbReference type="ARBA" id="ARBA00009142"/>
    </source>
</evidence>
<evidence type="ECO:0000256" key="6">
    <source>
        <dbReference type="ARBA" id="ARBA00022989"/>
    </source>
</evidence>
<comment type="similarity">
    <text evidence="2 8">Belongs to the 4-toluene sulfonate uptake permease (TSUP) (TC 2.A.102) family.</text>
</comment>
<feature type="transmembrane region" description="Helical" evidence="8">
    <location>
        <begin position="70"/>
        <end position="88"/>
    </location>
</feature>
<dbReference type="PANTHER" id="PTHR30269:SF37">
    <property type="entry name" value="MEMBRANE TRANSPORTER PROTEIN"/>
    <property type="match status" value="1"/>
</dbReference>
<evidence type="ECO:0000256" key="3">
    <source>
        <dbReference type="ARBA" id="ARBA00022448"/>
    </source>
</evidence>
<keyword evidence="4 8" id="KW-1003">Cell membrane</keyword>
<dbReference type="PANTHER" id="PTHR30269">
    <property type="entry name" value="TRANSMEMBRANE PROTEIN YFCA"/>
    <property type="match status" value="1"/>
</dbReference>
<sequence>MWMTILVLVAVFVGASMQRITGMGLALVAAPFLVLLLGPIDGIVLVNACAILTAGLILPRVIRHISWRRYAVLASFALLGIVPGAVVVQQVPGAWLQISIGLLLATALTVSVTLRRASLRDSPGVRAVAGAASGFMNATAGLGGPAVSMYAMATHWSQRGFAATMQPYFITISGASLVAKLVFGGAEPPQLTLLTWLLIAAACTAGLLLGELLARVIEPNIARRMLVVIAYVGAAGTIVRGFSQL</sequence>
<evidence type="ECO:0000256" key="8">
    <source>
        <dbReference type="RuleBase" id="RU363041"/>
    </source>
</evidence>
<feature type="transmembrane region" description="Helical" evidence="8">
    <location>
        <begin position="168"/>
        <end position="186"/>
    </location>
</feature>
<gene>
    <name evidence="9" type="ORF">E3T53_11795</name>
</gene>
<feature type="transmembrane region" description="Helical" evidence="8">
    <location>
        <begin position="192"/>
        <end position="213"/>
    </location>
</feature>
<evidence type="ECO:0000256" key="5">
    <source>
        <dbReference type="ARBA" id="ARBA00022692"/>
    </source>
</evidence>
<organism evidence="9 10">
    <name type="scientific">Cryobacterium psychrophilum</name>
    <dbReference type="NCBI Taxonomy" id="41988"/>
    <lineage>
        <taxon>Bacteria</taxon>
        <taxon>Bacillati</taxon>
        <taxon>Actinomycetota</taxon>
        <taxon>Actinomycetes</taxon>
        <taxon>Micrococcales</taxon>
        <taxon>Microbacteriaceae</taxon>
        <taxon>Cryobacterium</taxon>
    </lineage>
</organism>
<keyword evidence="10" id="KW-1185">Reference proteome</keyword>
<feature type="transmembrane region" description="Helical" evidence="8">
    <location>
        <begin position="36"/>
        <end position="58"/>
    </location>
</feature>
<feature type="transmembrane region" description="Helical" evidence="8">
    <location>
        <begin position="225"/>
        <end position="243"/>
    </location>
</feature>
<proteinExistence type="inferred from homology"/>
<name>A0A4Y8KKY5_9MICO</name>
<keyword evidence="5 8" id="KW-0812">Transmembrane</keyword>
<accession>A0A4Y8KKY5</accession>
<dbReference type="Proteomes" id="UP000298218">
    <property type="component" value="Unassembled WGS sequence"/>
</dbReference>
<feature type="transmembrane region" description="Helical" evidence="8">
    <location>
        <begin position="94"/>
        <end position="114"/>
    </location>
</feature>
<evidence type="ECO:0000256" key="7">
    <source>
        <dbReference type="ARBA" id="ARBA00023136"/>
    </source>
</evidence>
<dbReference type="EMBL" id="SOHQ01000031">
    <property type="protein sequence ID" value="TFD77488.1"/>
    <property type="molecule type" value="Genomic_DNA"/>
</dbReference>
<dbReference type="InterPro" id="IPR052017">
    <property type="entry name" value="TSUP"/>
</dbReference>
<comment type="subcellular location">
    <subcellularLocation>
        <location evidence="1 8">Cell membrane</location>
        <topology evidence="1 8">Multi-pass membrane protein</topology>
    </subcellularLocation>
</comment>
<evidence type="ECO:0000313" key="10">
    <source>
        <dbReference type="Proteomes" id="UP000298218"/>
    </source>
</evidence>
<dbReference type="AlphaFoldDB" id="A0A4Y8KKY5"/>
<reference evidence="9 10" key="1">
    <citation type="submission" date="2019-03" db="EMBL/GenBank/DDBJ databases">
        <title>Genomics of glacier-inhabiting Cryobacterium strains.</title>
        <authorList>
            <person name="Liu Q."/>
            <person name="Xin Y.-H."/>
        </authorList>
    </citation>
    <scope>NUCLEOTIDE SEQUENCE [LARGE SCALE GENOMIC DNA]</scope>
    <source>
        <strain evidence="9 10">CGMCC 1.4292</strain>
    </source>
</reference>
<evidence type="ECO:0000256" key="4">
    <source>
        <dbReference type="ARBA" id="ARBA00022475"/>
    </source>
</evidence>
<dbReference type="OrthoDB" id="3872971at2"/>
<protein>
    <recommendedName>
        <fullName evidence="8">Probable membrane transporter protein</fullName>
    </recommendedName>
</protein>
<dbReference type="GO" id="GO:0005886">
    <property type="term" value="C:plasma membrane"/>
    <property type="evidence" value="ECO:0007669"/>
    <property type="project" value="UniProtKB-SubCell"/>
</dbReference>
<keyword evidence="6 8" id="KW-1133">Transmembrane helix</keyword>
<keyword evidence="3" id="KW-0813">Transport</keyword>
<evidence type="ECO:0000256" key="1">
    <source>
        <dbReference type="ARBA" id="ARBA00004651"/>
    </source>
</evidence>
<keyword evidence="7 8" id="KW-0472">Membrane</keyword>